<feature type="binding site" evidence="5">
    <location>
        <position position="362"/>
    </location>
    <ligand>
        <name>(S)-malate</name>
        <dbReference type="ChEBI" id="CHEBI:15589"/>
    </ligand>
</feature>
<dbReference type="Gene3D" id="3.40.50.10380">
    <property type="entry name" value="Malic enzyme, N-terminal domain"/>
    <property type="match status" value="1"/>
</dbReference>
<feature type="active site" description="Proton donor" evidence="4">
    <location>
        <position position="112"/>
    </location>
</feature>
<comment type="similarity">
    <text evidence="1 7">Belongs to the malic enzymes family.</text>
</comment>
<dbReference type="RefSeq" id="WP_097642298.1">
    <property type="nucleotide sequence ID" value="NZ_NQWI01000003.1"/>
</dbReference>
<accession>A0A2A6RPN1</accession>
<dbReference type="InterPro" id="IPR012301">
    <property type="entry name" value="Malic_N_dom"/>
</dbReference>
<dbReference type="InterPro" id="IPR037062">
    <property type="entry name" value="Malic_N_dom_sf"/>
</dbReference>
<dbReference type="InterPro" id="IPR051674">
    <property type="entry name" value="Malate_Decarboxylase"/>
</dbReference>
<dbReference type="InterPro" id="IPR001891">
    <property type="entry name" value="Malic_OxRdtase"/>
</dbReference>
<evidence type="ECO:0000256" key="4">
    <source>
        <dbReference type="PIRSR" id="PIRSR000106-1"/>
    </source>
</evidence>
<feature type="binding site" evidence="6">
    <location>
        <position position="235"/>
    </location>
    <ligand>
        <name>a divalent metal cation</name>
        <dbReference type="ChEBI" id="CHEBI:60240"/>
    </ligand>
</feature>
<protein>
    <submittedName>
        <fullName evidence="9">NAD-dependent malic enzyme</fullName>
    </submittedName>
</protein>
<dbReference type="SMART" id="SM00919">
    <property type="entry name" value="Malic_M"/>
    <property type="match status" value="1"/>
</dbReference>
<sequence>MSIGVAYTVTVRCQIDNRPGMLGQLTTRIGEVGGDIGAIDIVRAERSLLIRDLTVRVQDEVHGESLVNAIREIPGIDVLEVSDRVLQAHRGGKLTMQSRVPLKTREDLSLAYTPGVARVCRVIADDLEKAFDFTWKANSVAVVSDGSAILGLGNLGPEAAMPVMEGKAILFKELANIDAVPICLRSQKPEVIVQTVEQLAPTFGGINLEDIAAPACFTVEGRLQESLDIPVMHDDQHGTAIVVLAALRNALILAGKRLADVRAVVNGVGAAGTAIIRTLLEAGIGEITAVDRFGILREGDYQQQSTMQRIVASQTNRDRRRGGLDVALHGADVFIGVSRGNILTPAMVQSMNADPIIFALANPVPEGDPDMLRQYARVVATGRSDQPNQINNVLSFPGIFRGALDVSARQISSAMRLAAAEALASAIPPEELSEEYIIPSVFNRLVVPTIANAVAQAAIDDGVARVNRMPVRGGD</sequence>
<evidence type="ECO:0000256" key="2">
    <source>
        <dbReference type="ARBA" id="ARBA00023002"/>
    </source>
</evidence>
<comment type="caution">
    <text evidence="9">The sequence shown here is derived from an EMBL/GenBank/DDBJ whole genome shotgun (WGS) entry which is preliminary data.</text>
</comment>
<feature type="domain" description="ACT" evidence="8">
    <location>
        <begin position="10"/>
        <end position="84"/>
    </location>
</feature>
<feature type="binding site" evidence="6">
    <location>
        <position position="209"/>
    </location>
    <ligand>
        <name>a divalent metal cation</name>
        <dbReference type="ChEBI" id="CHEBI:60240"/>
    </ligand>
</feature>
<evidence type="ECO:0000256" key="6">
    <source>
        <dbReference type="PIRSR" id="PIRSR000106-3"/>
    </source>
</evidence>
<evidence type="ECO:0000313" key="9">
    <source>
        <dbReference type="EMBL" id="PDW04885.1"/>
    </source>
</evidence>
<evidence type="ECO:0000256" key="7">
    <source>
        <dbReference type="RuleBase" id="RU003427"/>
    </source>
</evidence>
<feature type="active site" description="Proton acceptor" evidence="4">
    <location>
        <position position="167"/>
    </location>
</feature>
<dbReference type="Proteomes" id="UP000220527">
    <property type="component" value="Unassembled WGS sequence"/>
</dbReference>
<evidence type="ECO:0000313" key="10">
    <source>
        <dbReference type="Proteomes" id="UP000220527"/>
    </source>
</evidence>
<dbReference type="GO" id="GO:0046872">
    <property type="term" value="F:metal ion binding"/>
    <property type="evidence" value="ECO:0007669"/>
    <property type="project" value="UniProtKB-KW"/>
</dbReference>
<dbReference type="SUPFAM" id="SSF53223">
    <property type="entry name" value="Aminoacid dehydrogenase-like, N-terminal domain"/>
    <property type="match status" value="1"/>
</dbReference>
<dbReference type="InterPro" id="IPR045213">
    <property type="entry name" value="Malic_NAD-bd_bact_type"/>
</dbReference>
<dbReference type="PRINTS" id="PR00072">
    <property type="entry name" value="MALOXRDTASE"/>
</dbReference>
<dbReference type="AlphaFoldDB" id="A0A2A6RPN1"/>
<organism evidence="9 10">
    <name type="scientific">Candidatus Viridilinea mediisalina</name>
    <dbReference type="NCBI Taxonomy" id="2024553"/>
    <lineage>
        <taxon>Bacteria</taxon>
        <taxon>Bacillati</taxon>
        <taxon>Chloroflexota</taxon>
        <taxon>Chloroflexia</taxon>
        <taxon>Chloroflexales</taxon>
        <taxon>Chloroflexineae</taxon>
        <taxon>Oscillochloridaceae</taxon>
        <taxon>Candidatus Viridilinea</taxon>
    </lineage>
</organism>
<dbReference type="InterPro" id="IPR036291">
    <property type="entry name" value="NAD(P)-bd_dom_sf"/>
</dbReference>
<dbReference type="SMART" id="SM01274">
    <property type="entry name" value="malic"/>
    <property type="match status" value="1"/>
</dbReference>
<dbReference type="Pfam" id="PF13291">
    <property type="entry name" value="ACT_4"/>
    <property type="match status" value="1"/>
</dbReference>
<dbReference type="PROSITE" id="PS51671">
    <property type="entry name" value="ACT"/>
    <property type="match status" value="1"/>
</dbReference>
<dbReference type="Pfam" id="PF00390">
    <property type="entry name" value="malic"/>
    <property type="match status" value="1"/>
</dbReference>
<comment type="cofactor">
    <cofactor evidence="6">
        <name>Mg(2+)</name>
        <dbReference type="ChEBI" id="CHEBI:18420"/>
    </cofactor>
    <cofactor evidence="6">
        <name>Mn(2+)</name>
        <dbReference type="ChEBI" id="CHEBI:29035"/>
    </cofactor>
    <text evidence="6">Divalent metal cations. Prefers magnesium or manganese.</text>
</comment>
<keyword evidence="6 7" id="KW-0479">Metal-binding</keyword>
<dbReference type="Pfam" id="PF03949">
    <property type="entry name" value="Malic_M"/>
    <property type="match status" value="1"/>
</dbReference>
<dbReference type="PIRSF" id="PIRSF000106">
    <property type="entry name" value="ME"/>
    <property type="match status" value="1"/>
</dbReference>
<proteinExistence type="inferred from homology"/>
<dbReference type="Gene3D" id="3.30.70.260">
    <property type="match status" value="1"/>
</dbReference>
<dbReference type="CDD" id="cd05311">
    <property type="entry name" value="NAD_bind_2_malic_enz"/>
    <property type="match status" value="1"/>
</dbReference>
<dbReference type="InterPro" id="IPR046346">
    <property type="entry name" value="Aminoacid_DH-like_N_sf"/>
</dbReference>
<evidence type="ECO:0000256" key="5">
    <source>
        <dbReference type="PIRSR" id="PIRSR000106-2"/>
    </source>
</evidence>
<dbReference type="Gene3D" id="3.40.50.720">
    <property type="entry name" value="NAD(P)-binding Rossmann-like Domain"/>
    <property type="match status" value="1"/>
</dbReference>
<name>A0A2A6RPN1_9CHLR</name>
<gene>
    <name evidence="9" type="ORF">CJ255_01380</name>
</gene>
<dbReference type="InterPro" id="IPR002912">
    <property type="entry name" value="ACT_dom"/>
</dbReference>
<dbReference type="InterPro" id="IPR012302">
    <property type="entry name" value="Malic_NAD-bd"/>
</dbReference>
<dbReference type="OrthoDB" id="9805787at2"/>
<keyword evidence="10" id="KW-1185">Reference proteome</keyword>
<dbReference type="SUPFAM" id="SSF51735">
    <property type="entry name" value="NAD(P)-binding Rossmann-fold domains"/>
    <property type="match status" value="1"/>
</dbReference>
<evidence type="ECO:0000256" key="3">
    <source>
        <dbReference type="ARBA" id="ARBA00029440"/>
    </source>
</evidence>
<dbReference type="PANTHER" id="PTHR43237:SF4">
    <property type="entry name" value="NADP-DEPENDENT MALIC ENZYME"/>
    <property type="match status" value="1"/>
</dbReference>
<keyword evidence="2" id="KW-0560">Oxidoreductase</keyword>
<dbReference type="InterPro" id="IPR045865">
    <property type="entry name" value="ACT-like_dom_sf"/>
</dbReference>
<dbReference type="CDD" id="cd04887">
    <property type="entry name" value="ACT_MalLac-Enz"/>
    <property type="match status" value="1"/>
</dbReference>
<dbReference type="GO" id="GO:0004470">
    <property type="term" value="F:malic enzyme activity"/>
    <property type="evidence" value="ECO:0007669"/>
    <property type="project" value="InterPro"/>
</dbReference>
<dbReference type="GO" id="GO:0016616">
    <property type="term" value="F:oxidoreductase activity, acting on the CH-OH group of donors, NAD or NADP as acceptor"/>
    <property type="evidence" value="ECO:0007669"/>
    <property type="project" value="InterPro"/>
</dbReference>
<feature type="binding site" evidence="5">
    <location>
        <position position="391"/>
    </location>
    <ligand>
        <name>(S)-malate</name>
        <dbReference type="ChEBI" id="CHEBI:15589"/>
    </ligand>
</feature>
<dbReference type="GO" id="GO:0051287">
    <property type="term" value="F:NAD binding"/>
    <property type="evidence" value="ECO:0007669"/>
    <property type="project" value="InterPro"/>
</dbReference>
<dbReference type="PANTHER" id="PTHR43237">
    <property type="entry name" value="NADP-DEPENDENT MALIC ENZYME"/>
    <property type="match status" value="1"/>
</dbReference>
<comment type="pathway">
    <text evidence="3">Amino-acid biosynthesis.</text>
</comment>
<feature type="binding site" evidence="6">
    <location>
        <position position="210"/>
    </location>
    <ligand>
        <name>a divalent metal cation</name>
        <dbReference type="ChEBI" id="CHEBI:60240"/>
    </ligand>
</feature>
<evidence type="ECO:0000259" key="8">
    <source>
        <dbReference type="PROSITE" id="PS51671"/>
    </source>
</evidence>
<dbReference type="EMBL" id="NQWI01000003">
    <property type="protein sequence ID" value="PDW04885.1"/>
    <property type="molecule type" value="Genomic_DNA"/>
</dbReference>
<evidence type="ECO:0000256" key="1">
    <source>
        <dbReference type="ARBA" id="ARBA00008785"/>
    </source>
</evidence>
<dbReference type="SUPFAM" id="SSF55021">
    <property type="entry name" value="ACT-like"/>
    <property type="match status" value="1"/>
</dbReference>
<reference evidence="10" key="1">
    <citation type="submission" date="2017-08" db="EMBL/GenBank/DDBJ databases">
        <authorList>
            <person name="Grouzdev D.S."/>
            <person name="Gaisin V.A."/>
            <person name="Rysina M.S."/>
            <person name="Gorlenko V.M."/>
        </authorList>
    </citation>
    <scope>NUCLEOTIDE SEQUENCE [LARGE SCALE GENOMIC DNA]</scope>
    <source>
        <strain evidence="10">Kir15-3F</strain>
    </source>
</reference>